<accession>A0ABW0SHL5</accession>
<dbReference type="SUPFAM" id="SSF56935">
    <property type="entry name" value="Porins"/>
    <property type="match status" value="1"/>
</dbReference>
<sequence length="386" mass="42478">MKLSRSTLSVALLAALVAPAAHAEVALDVIGGSEVAFEGLVQADFYDFNVDAIDYGADTATDMDGQESLQELRRAELVLKGKGPGNIEWVLGYDAKDDKFLDANVKYKFGNNANHFVQVGQFKQPGATMEELSSTKNNDFISKSSITNSLGTARRVGVQYNVGDANWGVTGSYFGRELTRNREHGSGYALRGYFAPINEQGNVLHFGASYLDKDTDADTLRLRARPMADMVGARFVDTGNLRNADRASVMGAEGLWINGPFKLQAEYMNIDVPRYGGFDDFSGDGYYVSGLWNVTGETWGYKSGTPTTGLPDDPAKGMWQLGLRYDTIDLTDGGIVGGEMDSITTGVNWYWRSNFKFMLDYVKVSQEKGALEDNPDVIEARMQFYW</sequence>
<name>A0ABW0SHL5_9GAMM</name>
<keyword evidence="1" id="KW-0732">Signal</keyword>
<protein>
    <submittedName>
        <fullName evidence="2">OprO/OprP family phosphate-selective porin</fullName>
    </submittedName>
</protein>
<feature type="signal peptide" evidence="1">
    <location>
        <begin position="1"/>
        <end position="23"/>
    </location>
</feature>
<dbReference type="RefSeq" id="WP_386752038.1">
    <property type="nucleotide sequence ID" value="NZ_JBHSNM010000001.1"/>
</dbReference>
<dbReference type="Gene3D" id="2.40.160.10">
    <property type="entry name" value="Porin"/>
    <property type="match status" value="1"/>
</dbReference>
<organism evidence="2 3">
    <name type="scientific">Lysobacter yangpyeongensis</name>
    <dbReference type="NCBI Taxonomy" id="346182"/>
    <lineage>
        <taxon>Bacteria</taxon>
        <taxon>Pseudomonadati</taxon>
        <taxon>Pseudomonadota</taxon>
        <taxon>Gammaproteobacteria</taxon>
        <taxon>Lysobacterales</taxon>
        <taxon>Lysobacteraceae</taxon>
        <taxon>Lysobacter</taxon>
    </lineage>
</organism>
<evidence type="ECO:0000256" key="1">
    <source>
        <dbReference type="SAM" id="SignalP"/>
    </source>
</evidence>
<dbReference type="Pfam" id="PF07396">
    <property type="entry name" value="Porin_O_P"/>
    <property type="match status" value="1"/>
</dbReference>
<evidence type="ECO:0000313" key="3">
    <source>
        <dbReference type="Proteomes" id="UP001596036"/>
    </source>
</evidence>
<dbReference type="InterPro" id="IPR010870">
    <property type="entry name" value="Porin_O/P"/>
</dbReference>
<feature type="chain" id="PRO_5045692638" evidence="1">
    <location>
        <begin position="24"/>
        <end position="386"/>
    </location>
</feature>
<proteinExistence type="predicted"/>
<reference evidence="3" key="1">
    <citation type="journal article" date="2019" name="Int. J. Syst. Evol. Microbiol.">
        <title>The Global Catalogue of Microorganisms (GCM) 10K type strain sequencing project: providing services to taxonomists for standard genome sequencing and annotation.</title>
        <authorList>
            <consortium name="The Broad Institute Genomics Platform"/>
            <consortium name="The Broad Institute Genome Sequencing Center for Infectious Disease"/>
            <person name="Wu L."/>
            <person name="Ma J."/>
        </authorList>
    </citation>
    <scope>NUCLEOTIDE SEQUENCE [LARGE SCALE GENOMIC DNA]</scope>
    <source>
        <strain evidence="3">KACC 11407</strain>
    </source>
</reference>
<dbReference type="InterPro" id="IPR023614">
    <property type="entry name" value="Porin_dom_sf"/>
</dbReference>
<keyword evidence="3" id="KW-1185">Reference proteome</keyword>
<comment type="caution">
    <text evidence="2">The sequence shown here is derived from an EMBL/GenBank/DDBJ whole genome shotgun (WGS) entry which is preliminary data.</text>
</comment>
<dbReference type="EMBL" id="JBHSNM010000001">
    <property type="protein sequence ID" value="MFC5568532.1"/>
    <property type="molecule type" value="Genomic_DNA"/>
</dbReference>
<evidence type="ECO:0000313" key="2">
    <source>
        <dbReference type="EMBL" id="MFC5568532.1"/>
    </source>
</evidence>
<dbReference type="Proteomes" id="UP001596036">
    <property type="component" value="Unassembled WGS sequence"/>
</dbReference>
<gene>
    <name evidence="2" type="ORF">ACFPN1_00425</name>
</gene>